<dbReference type="AlphaFoldDB" id="A0ABD0ZJR4"/>
<dbReference type="InterPro" id="IPR036879">
    <property type="entry name" value="TF_MADSbox_sf"/>
</dbReference>
<feature type="region of interest" description="Disordered" evidence="6">
    <location>
        <begin position="317"/>
        <end position="338"/>
    </location>
</feature>
<evidence type="ECO:0000256" key="5">
    <source>
        <dbReference type="ARBA" id="ARBA00023242"/>
    </source>
</evidence>
<dbReference type="PRINTS" id="PR00404">
    <property type="entry name" value="MADSDOMAIN"/>
</dbReference>
<evidence type="ECO:0000313" key="9">
    <source>
        <dbReference type="Proteomes" id="UP001558713"/>
    </source>
</evidence>
<dbReference type="PROSITE" id="PS50066">
    <property type="entry name" value="MADS_BOX_2"/>
    <property type="match status" value="1"/>
</dbReference>
<keyword evidence="3" id="KW-0238">DNA-binding</keyword>
<organism evidence="8 9">
    <name type="scientific">Cardamine amara subsp. amara</name>
    <dbReference type="NCBI Taxonomy" id="228776"/>
    <lineage>
        <taxon>Eukaryota</taxon>
        <taxon>Viridiplantae</taxon>
        <taxon>Streptophyta</taxon>
        <taxon>Embryophyta</taxon>
        <taxon>Tracheophyta</taxon>
        <taxon>Spermatophyta</taxon>
        <taxon>Magnoliopsida</taxon>
        <taxon>eudicotyledons</taxon>
        <taxon>Gunneridae</taxon>
        <taxon>Pentapetalae</taxon>
        <taxon>rosids</taxon>
        <taxon>malvids</taxon>
        <taxon>Brassicales</taxon>
        <taxon>Brassicaceae</taxon>
        <taxon>Cardamineae</taxon>
        <taxon>Cardamine</taxon>
    </lineage>
</organism>
<dbReference type="Pfam" id="PF00319">
    <property type="entry name" value="SRF-TF"/>
    <property type="match status" value="1"/>
</dbReference>
<keyword evidence="2" id="KW-0805">Transcription regulation</keyword>
<keyword evidence="9" id="KW-1185">Reference proteome</keyword>
<dbReference type="CDD" id="cd00266">
    <property type="entry name" value="MADS_SRF_like"/>
    <property type="match status" value="1"/>
</dbReference>
<dbReference type="Proteomes" id="UP001558713">
    <property type="component" value="Unassembled WGS sequence"/>
</dbReference>
<evidence type="ECO:0000256" key="6">
    <source>
        <dbReference type="SAM" id="MobiDB-lite"/>
    </source>
</evidence>
<keyword evidence="4" id="KW-0804">Transcription</keyword>
<evidence type="ECO:0000313" key="8">
    <source>
        <dbReference type="EMBL" id="KAL1194908.1"/>
    </source>
</evidence>
<keyword evidence="5" id="KW-0539">Nucleus</keyword>
<evidence type="ECO:0000259" key="7">
    <source>
        <dbReference type="PROSITE" id="PS50066"/>
    </source>
</evidence>
<dbReference type="InterPro" id="IPR050142">
    <property type="entry name" value="MADS-box/MEF2_TF"/>
</dbReference>
<evidence type="ECO:0000256" key="4">
    <source>
        <dbReference type="ARBA" id="ARBA00023163"/>
    </source>
</evidence>
<dbReference type="Gene3D" id="3.40.1810.10">
    <property type="entry name" value="Transcription factor, MADS-box"/>
    <property type="match status" value="1"/>
</dbReference>
<dbReference type="GO" id="GO:0005634">
    <property type="term" value="C:nucleus"/>
    <property type="evidence" value="ECO:0007669"/>
    <property type="project" value="UniProtKB-SubCell"/>
</dbReference>
<feature type="domain" description="MADS-box" evidence="7">
    <location>
        <begin position="1"/>
        <end position="54"/>
    </location>
</feature>
<comment type="caution">
    <text evidence="8">The sequence shown here is derived from an EMBL/GenBank/DDBJ whole genome shotgun (WGS) entry which is preliminary data.</text>
</comment>
<protein>
    <submittedName>
        <fullName evidence="8">Agamous-like MADS-box protein AGL80</fullName>
    </submittedName>
</protein>
<evidence type="ECO:0000256" key="2">
    <source>
        <dbReference type="ARBA" id="ARBA00023015"/>
    </source>
</evidence>
<accession>A0ABD0ZJR4</accession>
<gene>
    <name evidence="8" type="ORF">V5N11_020032</name>
</gene>
<feature type="compositionally biased region" description="Polar residues" evidence="6">
    <location>
        <begin position="321"/>
        <end position="338"/>
    </location>
</feature>
<comment type="subcellular location">
    <subcellularLocation>
        <location evidence="1">Nucleus</location>
    </subcellularLocation>
</comment>
<sequence length="338" mass="39237">MKRKKIKLAFIENDPSRALSLRKRRLGLSKKVKELGILCDVRACIIMFNPNEALPMVWPSVPTARLLLDKFFAIPDFERRKQETNLQQYLQEKTKKIQEKLMRTQKESMAYLTDQLMVQLQHGRRIADFNMSEIHALLSYSKVKIMLFRKRLEFMQHPPLRDLPLPPFEAQSEDFRTIVNDIFSGGSQNDERAKKTDESGIRVKFDDLRDNESYYILDQWVFPSEQHKPRTLQQMATEFQSYKNNQNPRSYFPYRGSCSNGNPNLEMESVGLQGITFNGLIGSVSQPLQHYNMNNNPIMAISQPRQYPFDITSRDLGVQEEGSNNNNGDLQFTNASVS</sequence>
<dbReference type="InterPro" id="IPR033897">
    <property type="entry name" value="SRF-like_MADS-box"/>
</dbReference>
<reference evidence="8 9" key="1">
    <citation type="submission" date="2024-04" db="EMBL/GenBank/DDBJ databases">
        <title>Genome assembly C_amara_ONT_v2.</title>
        <authorList>
            <person name="Yant L."/>
            <person name="Moore C."/>
            <person name="Slenker M."/>
        </authorList>
    </citation>
    <scope>NUCLEOTIDE SEQUENCE [LARGE SCALE GENOMIC DNA]</scope>
    <source>
        <tissue evidence="8">Leaf</tissue>
    </source>
</reference>
<dbReference type="GO" id="GO:0003677">
    <property type="term" value="F:DNA binding"/>
    <property type="evidence" value="ECO:0007669"/>
    <property type="project" value="UniProtKB-KW"/>
</dbReference>
<dbReference type="EMBL" id="JBANAX010000741">
    <property type="protein sequence ID" value="KAL1194908.1"/>
    <property type="molecule type" value="Genomic_DNA"/>
</dbReference>
<evidence type="ECO:0000256" key="3">
    <source>
        <dbReference type="ARBA" id="ARBA00023125"/>
    </source>
</evidence>
<dbReference type="SUPFAM" id="SSF55455">
    <property type="entry name" value="SRF-like"/>
    <property type="match status" value="1"/>
</dbReference>
<dbReference type="SMART" id="SM00432">
    <property type="entry name" value="MADS"/>
    <property type="match status" value="1"/>
</dbReference>
<dbReference type="PANTHER" id="PTHR48019">
    <property type="entry name" value="SERUM RESPONSE FACTOR HOMOLOG"/>
    <property type="match status" value="1"/>
</dbReference>
<name>A0ABD0ZJR4_CARAN</name>
<proteinExistence type="predicted"/>
<dbReference type="InterPro" id="IPR002100">
    <property type="entry name" value="TF_MADSbox"/>
</dbReference>
<evidence type="ECO:0000256" key="1">
    <source>
        <dbReference type="ARBA" id="ARBA00004123"/>
    </source>
</evidence>